<dbReference type="PROSITE" id="PS50850">
    <property type="entry name" value="MFS"/>
    <property type="match status" value="1"/>
</dbReference>
<keyword evidence="4 6" id="KW-1133">Transmembrane helix</keyword>
<dbReference type="PANTHER" id="PTHR43385:SF1">
    <property type="entry name" value="RIBOFLAVIN TRANSPORTER RIBJ"/>
    <property type="match status" value="1"/>
</dbReference>
<feature type="transmembrane region" description="Helical" evidence="6">
    <location>
        <begin position="42"/>
        <end position="64"/>
    </location>
</feature>
<keyword evidence="5 6" id="KW-0472">Membrane</keyword>
<feature type="domain" description="Major facilitator superfamily (MFS) profile" evidence="7">
    <location>
        <begin position="6"/>
        <end position="407"/>
    </location>
</feature>
<evidence type="ECO:0000256" key="6">
    <source>
        <dbReference type="SAM" id="Phobius"/>
    </source>
</evidence>
<dbReference type="InterPro" id="IPR036259">
    <property type="entry name" value="MFS_trans_sf"/>
</dbReference>
<evidence type="ECO:0000256" key="1">
    <source>
        <dbReference type="ARBA" id="ARBA00004651"/>
    </source>
</evidence>
<organism evidence="8 9">
    <name type="scientific">Geomicrobium sediminis</name>
    <dbReference type="NCBI Taxonomy" id="1347788"/>
    <lineage>
        <taxon>Bacteria</taxon>
        <taxon>Bacillati</taxon>
        <taxon>Bacillota</taxon>
        <taxon>Bacilli</taxon>
        <taxon>Bacillales</taxon>
        <taxon>Geomicrobium</taxon>
    </lineage>
</organism>
<evidence type="ECO:0000259" key="7">
    <source>
        <dbReference type="PROSITE" id="PS50850"/>
    </source>
</evidence>
<feature type="transmembrane region" description="Helical" evidence="6">
    <location>
        <begin position="381"/>
        <end position="402"/>
    </location>
</feature>
<feature type="transmembrane region" description="Helical" evidence="6">
    <location>
        <begin position="76"/>
        <end position="94"/>
    </location>
</feature>
<comment type="caution">
    <text evidence="8">The sequence shown here is derived from an EMBL/GenBank/DDBJ whole genome shotgun (WGS) entry which is preliminary data.</text>
</comment>
<dbReference type="InterPro" id="IPR011701">
    <property type="entry name" value="MFS"/>
</dbReference>
<feature type="transmembrane region" description="Helical" evidence="6">
    <location>
        <begin position="294"/>
        <end position="311"/>
    </location>
</feature>
<proteinExistence type="predicted"/>
<dbReference type="Gene3D" id="1.20.1250.20">
    <property type="entry name" value="MFS general substrate transporter like domains"/>
    <property type="match status" value="2"/>
</dbReference>
<gene>
    <name evidence="8" type="ORF">JOD17_000820</name>
</gene>
<sequence length="422" mass="45341">MEAHRNRWLIALSAIAIHLSIGSVYAYSVYQNPINDSLGWAITSVTLAFTVAIFFLGMSAAFMGKFVERNGPKKSALISTALFVSGTFGAGLAIQLESIAMFVFFYGVVGGIGLGIGYISPVSTLVKWFPDRRGLATGMAVLGFGAGALITSPFAEFLMNQTSIHMTFNILGTLYLVLMVSGASYLSPPPEGWKPENMKTDSERKQPRTVAVDLAQLTANEALRTARFYFLWVMMFINISAGIMLLAVAANMTETITGATSAFAATVVGVMGFFNGIGRIGWASFSDYIGRANMYIIFFIIQLGAFIALPFTTNEIAFSILLYLIMTCYGGGFACLPAFIGDLFGTKQLGAIHGYTLTAWAMAGIVGPMAVSLTFERTGEFTSAFILFTILLAVALVTAILMKINIKRVKSQKVDADSSVSA</sequence>
<dbReference type="CDD" id="cd17353">
    <property type="entry name" value="MFS_OFA_like"/>
    <property type="match status" value="1"/>
</dbReference>
<evidence type="ECO:0000313" key="8">
    <source>
        <dbReference type="EMBL" id="MBM7631728.1"/>
    </source>
</evidence>
<name>A0ABS2P8I9_9BACL</name>
<dbReference type="SUPFAM" id="SSF103473">
    <property type="entry name" value="MFS general substrate transporter"/>
    <property type="match status" value="1"/>
</dbReference>
<protein>
    <submittedName>
        <fullName evidence="8">OFA family oxalate/formate antiporter-like MFS transporter</fullName>
    </submittedName>
</protein>
<feature type="transmembrane region" description="Helical" evidence="6">
    <location>
        <begin position="166"/>
        <end position="186"/>
    </location>
</feature>
<feature type="transmembrane region" description="Helical" evidence="6">
    <location>
        <begin position="317"/>
        <end position="340"/>
    </location>
</feature>
<evidence type="ECO:0000256" key="2">
    <source>
        <dbReference type="ARBA" id="ARBA00022448"/>
    </source>
</evidence>
<keyword evidence="2" id="KW-0813">Transport</keyword>
<evidence type="ECO:0000256" key="4">
    <source>
        <dbReference type="ARBA" id="ARBA00022989"/>
    </source>
</evidence>
<keyword evidence="9" id="KW-1185">Reference proteome</keyword>
<feature type="transmembrane region" description="Helical" evidence="6">
    <location>
        <begin position="100"/>
        <end position="122"/>
    </location>
</feature>
<dbReference type="InterPro" id="IPR052983">
    <property type="entry name" value="MFS_Riboflavin_Transporter"/>
</dbReference>
<evidence type="ECO:0000256" key="5">
    <source>
        <dbReference type="ARBA" id="ARBA00023136"/>
    </source>
</evidence>
<keyword evidence="3 6" id="KW-0812">Transmembrane</keyword>
<feature type="transmembrane region" description="Helical" evidence="6">
    <location>
        <begin position="262"/>
        <end position="282"/>
    </location>
</feature>
<comment type="subcellular location">
    <subcellularLocation>
        <location evidence="1">Cell membrane</location>
        <topology evidence="1">Multi-pass membrane protein</topology>
    </subcellularLocation>
</comment>
<feature type="transmembrane region" description="Helical" evidence="6">
    <location>
        <begin position="134"/>
        <end position="154"/>
    </location>
</feature>
<dbReference type="Proteomes" id="UP000741863">
    <property type="component" value="Unassembled WGS sequence"/>
</dbReference>
<dbReference type="InterPro" id="IPR020846">
    <property type="entry name" value="MFS_dom"/>
</dbReference>
<reference evidence="8 9" key="1">
    <citation type="submission" date="2021-01" db="EMBL/GenBank/DDBJ databases">
        <title>Genomic Encyclopedia of Type Strains, Phase IV (KMG-IV): sequencing the most valuable type-strain genomes for metagenomic binning, comparative biology and taxonomic classification.</title>
        <authorList>
            <person name="Goeker M."/>
        </authorList>
    </citation>
    <scope>NUCLEOTIDE SEQUENCE [LARGE SCALE GENOMIC DNA]</scope>
    <source>
        <strain evidence="8 9">DSM 25540</strain>
    </source>
</reference>
<evidence type="ECO:0000313" key="9">
    <source>
        <dbReference type="Proteomes" id="UP000741863"/>
    </source>
</evidence>
<dbReference type="Pfam" id="PF07690">
    <property type="entry name" value="MFS_1"/>
    <property type="match status" value="1"/>
</dbReference>
<dbReference type="RefSeq" id="WP_204695807.1">
    <property type="nucleotide sequence ID" value="NZ_JAFBEC010000002.1"/>
</dbReference>
<dbReference type="PANTHER" id="PTHR43385">
    <property type="entry name" value="RIBOFLAVIN TRANSPORTER RIBJ"/>
    <property type="match status" value="1"/>
</dbReference>
<feature type="transmembrane region" description="Helical" evidence="6">
    <location>
        <begin position="352"/>
        <end position="375"/>
    </location>
</feature>
<feature type="transmembrane region" description="Helical" evidence="6">
    <location>
        <begin position="229"/>
        <end position="250"/>
    </location>
</feature>
<evidence type="ECO:0000256" key="3">
    <source>
        <dbReference type="ARBA" id="ARBA00022692"/>
    </source>
</evidence>
<dbReference type="EMBL" id="JAFBEC010000002">
    <property type="protein sequence ID" value="MBM7631728.1"/>
    <property type="molecule type" value="Genomic_DNA"/>
</dbReference>
<accession>A0ABS2P8I9</accession>